<evidence type="ECO:0000313" key="1">
    <source>
        <dbReference type="EMBL" id="QHN65190.1"/>
    </source>
</evidence>
<accession>A0A6P1QWT0</accession>
<keyword evidence="2" id="KW-1185">Reference proteome</keyword>
<dbReference type="KEGG" id="bcad:DBX24_04410"/>
<reference evidence="1 2" key="1">
    <citation type="submission" date="2018-04" db="EMBL/GenBank/DDBJ databases">
        <title>Characteristic and Complete Genome Sequencing of A Novel Member of Infective Endocarditis Causative Bacteria: Bergeyella cardium QL-PH.</title>
        <authorList>
            <person name="Pan H."/>
            <person name="Sun E."/>
            <person name="Zhang Y."/>
        </authorList>
    </citation>
    <scope>NUCLEOTIDE SEQUENCE [LARGE SCALE GENOMIC DNA]</scope>
    <source>
        <strain evidence="1 2">HPQL</strain>
    </source>
</reference>
<name>A0A6P1QWT0_9FLAO</name>
<dbReference type="EMBL" id="CP029149">
    <property type="protein sequence ID" value="QHN65190.1"/>
    <property type="molecule type" value="Genomic_DNA"/>
</dbReference>
<organism evidence="1 2">
    <name type="scientific">Bergeyella cardium</name>
    <dbReference type="NCBI Taxonomy" id="1585976"/>
    <lineage>
        <taxon>Bacteria</taxon>
        <taxon>Pseudomonadati</taxon>
        <taxon>Bacteroidota</taxon>
        <taxon>Flavobacteriia</taxon>
        <taxon>Flavobacteriales</taxon>
        <taxon>Weeksellaceae</taxon>
        <taxon>Bergeyella</taxon>
    </lineage>
</organism>
<sequence>MYSKIITLVLSSFVFLCFGGDRETKNSHYTTEQMNPHLRSNAPKAEQNNPPTITGKWYDYNCKEAYGLILDIQKDKSITLEEIGFFDVASSYSGTYTYSDGKLNYTLSNTDLNQKKKGTLSISFTKEGQMKVKFPQKFEAMSFSAGNTLTFHQENTDIPFKETPSVENFYKAIYPYIFERDFCESYDNMFGKKTSKTTKVTYAINKYQISYTAVNEDEYINAKIDLRVWSYPKSDDKLICISNPSIWIDPDIFRTYTIYFYRYDAQKKRLIHLDEETVMPVLKKRHHSKDEEIPIFLRFPKMDSKSSPNDGLELLFYGNEKNENRVTKHYKLKWNGATFK</sequence>
<gene>
    <name evidence="1" type="ORF">DBX24_04410</name>
</gene>
<dbReference type="RefSeq" id="WP_160224081.1">
    <property type="nucleotide sequence ID" value="NZ_CP029149.1"/>
</dbReference>
<dbReference type="Proteomes" id="UP000464318">
    <property type="component" value="Chromosome"/>
</dbReference>
<protein>
    <submittedName>
        <fullName evidence="1">Uncharacterized protein</fullName>
    </submittedName>
</protein>
<dbReference type="AlphaFoldDB" id="A0A6P1QWT0"/>
<proteinExistence type="predicted"/>
<evidence type="ECO:0000313" key="2">
    <source>
        <dbReference type="Proteomes" id="UP000464318"/>
    </source>
</evidence>